<name>A0A0P7WQ06_SCLFO</name>
<evidence type="ECO:0000256" key="1">
    <source>
        <dbReference type="ARBA" id="ARBA00004172"/>
    </source>
</evidence>
<comment type="caution">
    <text evidence="4">The sequence shown here is derived from an EMBL/GenBank/DDBJ whole genome shotgun (WGS) entry which is preliminary data.</text>
</comment>
<gene>
    <name evidence="4" type="ORF">Z043_115795</name>
</gene>
<evidence type="ECO:0000256" key="2">
    <source>
        <dbReference type="ARBA" id="ARBA00022753"/>
    </source>
</evidence>
<dbReference type="Gene3D" id="2.60.40.150">
    <property type="entry name" value="C2 domain"/>
    <property type="match status" value="1"/>
</dbReference>
<feature type="domain" description="C2" evidence="3">
    <location>
        <begin position="1"/>
        <end position="128"/>
    </location>
</feature>
<organism evidence="4 5">
    <name type="scientific">Scleropages formosus</name>
    <name type="common">Asian bonytongue</name>
    <name type="synonym">Osteoglossum formosum</name>
    <dbReference type="NCBI Taxonomy" id="113540"/>
    <lineage>
        <taxon>Eukaryota</taxon>
        <taxon>Metazoa</taxon>
        <taxon>Chordata</taxon>
        <taxon>Craniata</taxon>
        <taxon>Vertebrata</taxon>
        <taxon>Euteleostomi</taxon>
        <taxon>Actinopterygii</taxon>
        <taxon>Neopterygii</taxon>
        <taxon>Teleostei</taxon>
        <taxon>Osteoglossocephala</taxon>
        <taxon>Osteoglossomorpha</taxon>
        <taxon>Osteoglossiformes</taxon>
        <taxon>Osteoglossidae</taxon>
        <taxon>Scleropages</taxon>
    </lineage>
</organism>
<dbReference type="GO" id="GO:0030141">
    <property type="term" value="C:secretory granule"/>
    <property type="evidence" value="ECO:0007669"/>
    <property type="project" value="TreeGrafter"/>
</dbReference>
<dbReference type="Proteomes" id="UP000034805">
    <property type="component" value="Unassembled WGS sequence"/>
</dbReference>
<accession>A0A0P7WQ06</accession>
<evidence type="ECO:0000313" key="4">
    <source>
        <dbReference type="EMBL" id="KPP65763.1"/>
    </source>
</evidence>
<protein>
    <recommendedName>
        <fullName evidence="3">C2 domain-containing protein</fullName>
    </recommendedName>
</protein>
<keyword evidence="2" id="KW-0967">Endosome</keyword>
<dbReference type="GO" id="GO:0045335">
    <property type="term" value="C:phagocytic vesicle"/>
    <property type="evidence" value="ECO:0007669"/>
    <property type="project" value="TreeGrafter"/>
</dbReference>
<dbReference type="GO" id="GO:0045055">
    <property type="term" value="P:regulated exocytosis"/>
    <property type="evidence" value="ECO:0007669"/>
    <property type="project" value="TreeGrafter"/>
</dbReference>
<dbReference type="EMBL" id="JARO02006080">
    <property type="protein sequence ID" value="KPP65763.1"/>
    <property type="molecule type" value="Genomic_DNA"/>
</dbReference>
<evidence type="ECO:0000259" key="3">
    <source>
        <dbReference type="PROSITE" id="PS50004"/>
    </source>
</evidence>
<dbReference type="PROSITE" id="PS50004">
    <property type="entry name" value="C2"/>
    <property type="match status" value="1"/>
</dbReference>
<dbReference type="AlphaFoldDB" id="A0A0P7WQ06"/>
<feature type="non-terminal residue" evidence="4">
    <location>
        <position position="138"/>
    </location>
</feature>
<sequence length="138" mass="15313">MSATDAEPAEGGQRWVPTHVQVTVLRARGLRAKGKHGTSDAYTVIQVGKERFSTAVVEKSTSPEWREECLFELIPTYDMVVDGTCGARGRPKAQRNTKKAFHLAADLRIQDGYDFQKGQRKQRVSDVLLSDNHVTGAQ</sequence>
<dbReference type="GO" id="GO:0005769">
    <property type="term" value="C:early endosome"/>
    <property type="evidence" value="ECO:0007669"/>
    <property type="project" value="TreeGrafter"/>
</dbReference>
<dbReference type="InterPro" id="IPR037789">
    <property type="entry name" value="FIP_classI"/>
</dbReference>
<dbReference type="GO" id="GO:0005739">
    <property type="term" value="C:mitochondrion"/>
    <property type="evidence" value="ECO:0007669"/>
    <property type="project" value="TreeGrafter"/>
</dbReference>
<comment type="subcellular location">
    <subcellularLocation>
        <location evidence="1">Recycling endosome</location>
    </subcellularLocation>
</comment>
<dbReference type="SUPFAM" id="SSF49562">
    <property type="entry name" value="C2 domain (Calcium/lipid-binding domain, CaLB)"/>
    <property type="match status" value="1"/>
</dbReference>
<dbReference type="Pfam" id="PF00168">
    <property type="entry name" value="C2"/>
    <property type="match status" value="1"/>
</dbReference>
<evidence type="ECO:0000313" key="5">
    <source>
        <dbReference type="Proteomes" id="UP000034805"/>
    </source>
</evidence>
<dbReference type="PANTHER" id="PTHR15746">
    <property type="entry name" value="RAB11-RELATED"/>
    <property type="match status" value="1"/>
</dbReference>
<dbReference type="GO" id="GO:0031267">
    <property type="term" value="F:small GTPase binding"/>
    <property type="evidence" value="ECO:0007669"/>
    <property type="project" value="InterPro"/>
</dbReference>
<reference evidence="4 5" key="1">
    <citation type="submission" date="2015-08" db="EMBL/GenBank/DDBJ databases">
        <title>The genome of the Asian arowana (Scleropages formosus).</title>
        <authorList>
            <person name="Tan M.H."/>
            <person name="Gan H.M."/>
            <person name="Croft L.J."/>
            <person name="Austin C.M."/>
        </authorList>
    </citation>
    <scope>NUCLEOTIDE SEQUENCE [LARGE SCALE GENOMIC DNA]</scope>
    <source>
        <strain evidence="4">Aro1</strain>
    </source>
</reference>
<dbReference type="InterPro" id="IPR035892">
    <property type="entry name" value="C2_domain_sf"/>
</dbReference>
<dbReference type="GO" id="GO:0055037">
    <property type="term" value="C:recycling endosome"/>
    <property type="evidence" value="ECO:0007669"/>
    <property type="project" value="UniProtKB-SubCell"/>
</dbReference>
<dbReference type="PANTHER" id="PTHR15746:SF14">
    <property type="entry name" value="RAB11 FAMILY-INTERACTING PROTEIN 5"/>
    <property type="match status" value="1"/>
</dbReference>
<proteinExistence type="predicted"/>
<dbReference type="InterPro" id="IPR000008">
    <property type="entry name" value="C2_dom"/>
</dbReference>